<dbReference type="PANTHER" id="PTHR11559">
    <property type="entry name" value="CARBOXYLESTERASE"/>
    <property type="match status" value="1"/>
</dbReference>
<evidence type="ECO:0000313" key="4">
    <source>
        <dbReference type="Proteomes" id="UP000829685"/>
    </source>
</evidence>
<feature type="signal peptide" evidence="1">
    <location>
        <begin position="1"/>
        <end position="18"/>
    </location>
</feature>
<name>A0A9Q0AQC8_9PEZI</name>
<dbReference type="InterPro" id="IPR002018">
    <property type="entry name" value="CarbesteraseB"/>
</dbReference>
<feature type="domain" description="Carboxylesterase type B" evidence="2">
    <location>
        <begin position="45"/>
        <end position="516"/>
    </location>
</feature>
<organism evidence="3 4">
    <name type="scientific">Neoarthrinium moseri</name>
    <dbReference type="NCBI Taxonomy" id="1658444"/>
    <lineage>
        <taxon>Eukaryota</taxon>
        <taxon>Fungi</taxon>
        <taxon>Dikarya</taxon>
        <taxon>Ascomycota</taxon>
        <taxon>Pezizomycotina</taxon>
        <taxon>Sordariomycetes</taxon>
        <taxon>Xylariomycetidae</taxon>
        <taxon>Amphisphaeriales</taxon>
        <taxon>Apiosporaceae</taxon>
        <taxon>Neoarthrinium</taxon>
    </lineage>
</organism>
<dbReference type="InterPro" id="IPR029058">
    <property type="entry name" value="AB_hydrolase_fold"/>
</dbReference>
<evidence type="ECO:0000313" key="3">
    <source>
        <dbReference type="EMBL" id="KAI1879429.1"/>
    </source>
</evidence>
<dbReference type="InterPro" id="IPR050309">
    <property type="entry name" value="Type-B_Carboxylest/Lipase"/>
</dbReference>
<dbReference type="Proteomes" id="UP000829685">
    <property type="component" value="Unassembled WGS sequence"/>
</dbReference>
<dbReference type="Gene3D" id="3.40.50.1820">
    <property type="entry name" value="alpha/beta hydrolase"/>
    <property type="match status" value="1"/>
</dbReference>
<protein>
    <recommendedName>
        <fullName evidence="2">Carboxylesterase type B domain-containing protein</fullName>
    </recommendedName>
</protein>
<dbReference type="Pfam" id="PF00135">
    <property type="entry name" value="COesterase"/>
    <property type="match status" value="1"/>
</dbReference>
<comment type="caution">
    <text evidence="3">The sequence shown here is derived from an EMBL/GenBank/DDBJ whole genome shotgun (WGS) entry which is preliminary data.</text>
</comment>
<accession>A0A9Q0AQC8</accession>
<evidence type="ECO:0000256" key="1">
    <source>
        <dbReference type="SAM" id="SignalP"/>
    </source>
</evidence>
<proteinExistence type="predicted"/>
<dbReference type="SUPFAM" id="SSF53474">
    <property type="entry name" value="alpha/beta-Hydrolases"/>
    <property type="match status" value="1"/>
</dbReference>
<dbReference type="EMBL" id="JAFIMR010000004">
    <property type="protein sequence ID" value="KAI1879429.1"/>
    <property type="molecule type" value="Genomic_DNA"/>
</dbReference>
<feature type="chain" id="PRO_5040190498" description="Carboxylesterase type B domain-containing protein" evidence="1">
    <location>
        <begin position="19"/>
        <end position="543"/>
    </location>
</feature>
<gene>
    <name evidence="3" type="ORF">JX265_002383</name>
</gene>
<evidence type="ECO:0000259" key="2">
    <source>
        <dbReference type="Pfam" id="PF00135"/>
    </source>
</evidence>
<dbReference type="AlphaFoldDB" id="A0A9Q0AQC8"/>
<sequence length="543" mass="58967">MRTSLSVCFASIASSVLAAPSSLRARQDTPTVDLGYELHSSTYNSTGDYYIFKNVPYAEQPIGDFRFQKSVLPTGASSLVNDGGSADLECMQAYPGWVVELQAAAYGVDVATMAYILYNAGNQTESCLLLDIYVPASIYDLGIAAEAPVLVWTHGGGFTYGSKTSDFAGLLARSNNTSIIVSLNYRLGVFGWLDGSDVTPNLGLYDQRLAFDWIKEYIGRFGGSANRITAMGESAGASSMLHHITASGGAEKAPFEQAVILSPAYQFNLDGANGYKLTMEEATSQTGGTVDSVEELKNLTSEQLKSINQAVVYASAIGGFNYGPVVDDTYVPNHPQVLLLEGKFDHSVNLLVSHTSNESVPFTPSNISTAEDVHAHISQLFPEASPETIEYMLTEIWPDVLDGTYPWTTEFARAVKIGTEVHFSCSSRYLSVAFDNHTYDSIFSYMPGYHAQDVPFYFFNGDTSTPNNGQLTNPTIAYAMQDHVMTFTLTGNPNYLGASVEWPIYGSDAQVLDYTFTGPDVGTDDLKNPRCDWIQQAMADGTL</sequence>
<keyword evidence="1" id="KW-0732">Signal</keyword>
<reference evidence="3" key="1">
    <citation type="submission" date="2021-03" db="EMBL/GenBank/DDBJ databases">
        <title>Revisited historic fungal species revealed as producer of novel bioactive compounds through whole genome sequencing and comparative genomics.</title>
        <authorList>
            <person name="Vignolle G.A."/>
            <person name="Hochenegger N."/>
            <person name="Mach R.L."/>
            <person name="Mach-Aigner A.R."/>
            <person name="Javad Rahimi M."/>
            <person name="Salim K.A."/>
            <person name="Chan C.M."/>
            <person name="Lim L.B.L."/>
            <person name="Cai F."/>
            <person name="Druzhinina I.S."/>
            <person name="U'Ren J.M."/>
            <person name="Derntl C."/>
        </authorList>
    </citation>
    <scope>NUCLEOTIDE SEQUENCE</scope>
    <source>
        <strain evidence="3">TUCIM 5799</strain>
    </source>
</reference>
<keyword evidence="4" id="KW-1185">Reference proteome</keyword>